<proteinExistence type="predicted"/>
<protein>
    <submittedName>
        <fullName evidence="1">Uncharacterized protein</fullName>
    </submittedName>
</protein>
<evidence type="ECO:0000313" key="1">
    <source>
        <dbReference type="EMBL" id="CAH0727443.1"/>
    </source>
</evidence>
<sequence length="118" mass="13747">MVLQEEIKIPDKVLSEAKVNVNTVIEMYNNNVRTNNSRIRVKRQNTSGASKFTEASKMPQIKQLRIFLQMFKNFFDSSYIGGRHPLHHNVPKAFVALFKQRIFEFFMPKVGEDKELAT</sequence>
<organism evidence="1 2">
    <name type="scientific">Brenthis ino</name>
    <name type="common">lesser marbled fritillary</name>
    <dbReference type="NCBI Taxonomy" id="405034"/>
    <lineage>
        <taxon>Eukaryota</taxon>
        <taxon>Metazoa</taxon>
        <taxon>Ecdysozoa</taxon>
        <taxon>Arthropoda</taxon>
        <taxon>Hexapoda</taxon>
        <taxon>Insecta</taxon>
        <taxon>Pterygota</taxon>
        <taxon>Neoptera</taxon>
        <taxon>Endopterygota</taxon>
        <taxon>Lepidoptera</taxon>
        <taxon>Glossata</taxon>
        <taxon>Ditrysia</taxon>
        <taxon>Papilionoidea</taxon>
        <taxon>Nymphalidae</taxon>
        <taxon>Heliconiinae</taxon>
        <taxon>Argynnini</taxon>
        <taxon>Brenthis</taxon>
    </lineage>
</organism>
<name>A0A8J9UWL2_9NEOP</name>
<dbReference type="EMBL" id="OV170226">
    <property type="protein sequence ID" value="CAH0727443.1"/>
    <property type="molecule type" value="Genomic_DNA"/>
</dbReference>
<reference evidence="1" key="1">
    <citation type="submission" date="2021-12" db="EMBL/GenBank/DDBJ databases">
        <authorList>
            <person name="Martin H S."/>
        </authorList>
    </citation>
    <scope>NUCLEOTIDE SEQUENCE</scope>
</reference>
<evidence type="ECO:0000313" key="2">
    <source>
        <dbReference type="Proteomes" id="UP000838878"/>
    </source>
</evidence>
<dbReference type="AlphaFoldDB" id="A0A8J9UWL2"/>
<keyword evidence="2" id="KW-1185">Reference proteome</keyword>
<dbReference type="OrthoDB" id="7434164at2759"/>
<dbReference type="Proteomes" id="UP000838878">
    <property type="component" value="Chromosome 6"/>
</dbReference>
<feature type="non-terminal residue" evidence="1">
    <location>
        <position position="118"/>
    </location>
</feature>
<gene>
    <name evidence="1" type="ORF">BINO364_LOCUS12784</name>
</gene>
<accession>A0A8J9UWL2</accession>